<reference evidence="1" key="1">
    <citation type="journal article" date="2014" name="Front. Microbiol.">
        <title>High frequency of phylogenetically diverse reductive dehalogenase-homologous genes in deep subseafloor sedimentary metagenomes.</title>
        <authorList>
            <person name="Kawai M."/>
            <person name="Futagami T."/>
            <person name="Toyoda A."/>
            <person name="Takaki Y."/>
            <person name="Nishi S."/>
            <person name="Hori S."/>
            <person name="Arai W."/>
            <person name="Tsubouchi T."/>
            <person name="Morono Y."/>
            <person name="Uchiyama I."/>
            <person name="Ito T."/>
            <person name="Fujiyama A."/>
            <person name="Inagaki F."/>
            <person name="Takami H."/>
        </authorList>
    </citation>
    <scope>NUCLEOTIDE SEQUENCE</scope>
    <source>
        <strain evidence="1">Expedition CK06-06</strain>
    </source>
</reference>
<proteinExistence type="predicted"/>
<evidence type="ECO:0000313" key="1">
    <source>
        <dbReference type="EMBL" id="GAH72847.1"/>
    </source>
</evidence>
<sequence length="72" mass="8359">MYRKNSKVNIGKYIKQIEGYKAFIPEKFPPKNLSFQGERLIQILSTSSLLLGKLDGLTKLVPDIDFFIFMYI</sequence>
<gene>
    <name evidence="1" type="ORF">S03H2_43736</name>
</gene>
<accession>X1HTP2</accession>
<feature type="non-terminal residue" evidence="1">
    <location>
        <position position="72"/>
    </location>
</feature>
<protein>
    <recommendedName>
        <fullName evidence="2">Fic/DOC N-terminal domain-containing protein</fullName>
    </recommendedName>
</protein>
<comment type="caution">
    <text evidence="1">The sequence shown here is derived from an EMBL/GenBank/DDBJ whole genome shotgun (WGS) entry which is preliminary data.</text>
</comment>
<dbReference type="AlphaFoldDB" id="X1HTP2"/>
<name>X1HTP2_9ZZZZ</name>
<organism evidence="1">
    <name type="scientific">marine sediment metagenome</name>
    <dbReference type="NCBI Taxonomy" id="412755"/>
    <lineage>
        <taxon>unclassified sequences</taxon>
        <taxon>metagenomes</taxon>
        <taxon>ecological metagenomes</taxon>
    </lineage>
</organism>
<evidence type="ECO:0008006" key="2">
    <source>
        <dbReference type="Google" id="ProtNLM"/>
    </source>
</evidence>
<dbReference type="EMBL" id="BARU01027315">
    <property type="protein sequence ID" value="GAH72847.1"/>
    <property type="molecule type" value="Genomic_DNA"/>
</dbReference>